<dbReference type="PANTHER" id="PTHR48106:SF13">
    <property type="entry name" value="QUINONE OXIDOREDUCTASE-RELATED"/>
    <property type="match status" value="1"/>
</dbReference>
<dbReference type="InterPro" id="IPR020843">
    <property type="entry name" value="ER"/>
</dbReference>
<dbReference type="InterPro" id="IPR036291">
    <property type="entry name" value="NAD(P)-bd_dom_sf"/>
</dbReference>
<dbReference type="Gene3D" id="3.40.50.720">
    <property type="entry name" value="NAD(P)-binding Rossmann-like Domain"/>
    <property type="match status" value="1"/>
</dbReference>
<reference evidence="4" key="4">
    <citation type="submission" date="2023-08" db="EMBL/GenBank/DDBJ databases">
        <authorList>
            <person name="Guima S.E.S."/>
            <person name="Martins L.F."/>
            <person name="Silva A.M."/>
            <person name="Setubal J.C."/>
        </authorList>
    </citation>
    <scope>NUCLEOTIDE SEQUENCE</scope>
    <source>
        <strain evidence="4">ZC4RG45</strain>
    </source>
</reference>
<organism evidence="5">
    <name type="scientific">Thermocrispum agreste</name>
    <dbReference type="NCBI Taxonomy" id="37925"/>
    <lineage>
        <taxon>Bacteria</taxon>
        <taxon>Bacillati</taxon>
        <taxon>Actinomycetota</taxon>
        <taxon>Actinomycetes</taxon>
        <taxon>Pseudonocardiales</taxon>
        <taxon>Pseudonocardiaceae</taxon>
        <taxon>Thermocrispum</taxon>
    </lineage>
</organism>
<accession>A0A2W4LH97</accession>
<dbReference type="SUPFAM" id="SSF51735">
    <property type="entry name" value="NAD(P)-binding Rossmann-fold domains"/>
    <property type="match status" value="1"/>
</dbReference>
<evidence type="ECO:0000313" key="4">
    <source>
        <dbReference type="EMBL" id="MFO7192915.1"/>
    </source>
</evidence>
<reference evidence="4" key="2">
    <citation type="submission" date="2018-05" db="EMBL/GenBank/DDBJ databases">
        <authorList>
            <person name="Moura L."/>
            <person name="Setubal J.C."/>
        </authorList>
    </citation>
    <scope>NUCLEOTIDE SEQUENCE</scope>
    <source>
        <strain evidence="4">ZC4RG45</strain>
    </source>
</reference>
<proteinExistence type="predicted"/>
<dbReference type="STRING" id="1111738.GCA_000427905_02078"/>
<dbReference type="EMBL" id="QGUI01000344">
    <property type="protein sequence ID" value="PZM96963.1"/>
    <property type="molecule type" value="Genomic_DNA"/>
</dbReference>
<dbReference type="InterPro" id="IPR013154">
    <property type="entry name" value="ADH-like_N"/>
</dbReference>
<dbReference type="AlphaFoldDB" id="A0A2W4LH97"/>
<reference evidence="5" key="1">
    <citation type="submission" date="2018-05" db="EMBL/GenBank/DDBJ databases">
        <authorList>
            <person name="Lanie J.A."/>
            <person name="Ng W.-L."/>
            <person name="Kazmierczak K.M."/>
            <person name="Andrzejewski T.M."/>
            <person name="Davidsen T.M."/>
            <person name="Wayne K.J."/>
            <person name="Tettelin H."/>
            <person name="Glass J.I."/>
            <person name="Rusch D."/>
            <person name="Podicherti R."/>
            <person name="Tsui H.-C.T."/>
            <person name="Winkler M.E."/>
        </authorList>
    </citation>
    <scope>NUCLEOTIDE SEQUENCE</scope>
    <source>
        <strain evidence="5">ZC4RG45</strain>
    </source>
</reference>
<dbReference type="GO" id="GO:0005829">
    <property type="term" value="C:cytosol"/>
    <property type="evidence" value="ECO:0007669"/>
    <property type="project" value="TreeGrafter"/>
</dbReference>
<dbReference type="GO" id="GO:0003960">
    <property type="term" value="F:quinone reductase (NADPH) activity"/>
    <property type="evidence" value="ECO:0007669"/>
    <property type="project" value="InterPro"/>
</dbReference>
<dbReference type="PANTHER" id="PTHR48106">
    <property type="entry name" value="QUINONE OXIDOREDUCTASE PIG3-RELATED"/>
    <property type="match status" value="1"/>
</dbReference>
<dbReference type="InterPro" id="IPR002364">
    <property type="entry name" value="Quin_OxRdtase/zeta-crystal_CS"/>
</dbReference>
<evidence type="ECO:0000313" key="6">
    <source>
        <dbReference type="Proteomes" id="UP000249324"/>
    </source>
</evidence>
<name>A0A2W4LH97_9PSEU</name>
<dbReference type="InterPro" id="IPR047618">
    <property type="entry name" value="QOR-like"/>
</dbReference>
<keyword evidence="1" id="KW-0521">NADP</keyword>
<evidence type="ECO:0000256" key="2">
    <source>
        <dbReference type="ARBA" id="ARBA00023002"/>
    </source>
</evidence>
<dbReference type="Pfam" id="PF00107">
    <property type="entry name" value="ADH_zinc_N"/>
    <property type="match status" value="1"/>
</dbReference>
<keyword evidence="2" id="KW-0560">Oxidoreductase</keyword>
<comment type="caution">
    <text evidence="5">The sequence shown here is derived from an EMBL/GenBank/DDBJ whole genome shotgun (WGS) entry which is preliminary data.</text>
</comment>
<dbReference type="Pfam" id="PF08240">
    <property type="entry name" value="ADH_N"/>
    <property type="match status" value="1"/>
</dbReference>
<dbReference type="CDD" id="cd05286">
    <property type="entry name" value="QOR2"/>
    <property type="match status" value="1"/>
</dbReference>
<evidence type="ECO:0000313" key="5">
    <source>
        <dbReference type="EMBL" id="PZM96963.1"/>
    </source>
</evidence>
<evidence type="ECO:0000259" key="3">
    <source>
        <dbReference type="SMART" id="SM00829"/>
    </source>
</evidence>
<dbReference type="FunFam" id="3.40.50.720:FF:000053">
    <property type="entry name" value="Quinone oxidoreductase 1"/>
    <property type="match status" value="1"/>
</dbReference>
<dbReference type="InterPro" id="IPR011032">
    <property type="entry name" value="GroES-like_sf"/>
</dbReference>
<dbReference type="GO" id="GO:0070402">
    <property type="term" value="F:NADPH binding"/>
    <property type="evidence" value="ECO:0007669"/>
    <property type="project" value="TreeGrafter"/>
</dbReference>
<sequence>MPKGVQVVRPGGPEVMSYTDVEVRRPGEGEVLVDVSVAGVNFIDIYYRTGSYPVDVPFTNGVEGAGVVAEVGPDVTEFAVGDRVAWTMTLGSYAEQVVVPTAHAVKVPDDVELADAAAALLQGMTAHYLLHSVYAVQPGDAVLIHAAAGGTGGMLTQWARHLGATVYATTSPEKRQEALDLGATEVFGYDDFVDRVREATGGEGVAVVYDGVGRATFDGSLQSLRTRGTLALFGASSGPVDPVDPQRLNAAGSVYLTRPMLKHFIATREELDQRAADLFAAIAAGHLRVRIGKRYPLAEAAQAHIDLASRRTTGKLLLEP</sequence>
<dbReference type="GO" id="GO:0035925">
    <property type="term" value="F:mRNA 3'-UTR AU-rich region binding"/>
    <property type="evidence" value="ECO:0007669"/>
    <property type="project" value="TreeGrafter"/>
</dbReference>
<dbReference type="Proteomes" id="UP000249324">
    <property type="component" value="Unassembled WGS sequence"/>
</dbReference>
<evidence type="ECO:0000256" key="1">
    <source>
        <dbReference type="ARBA" id="ARBA00022857"/>
    </source>
</evidence>
<gene>
    <name evidence="4" type="ORF">DIU77_011795</name>
    <name evidence="5" type="ORF">DIU77_09940</name>
</gene>
<reference evidence="4 6" key="3">
    <citation type="journal article" date="2021" name="BMC Genomics">
        <title>Genome-resolved metagenome and metatranscriptome analyses of thermophilic composting reveal key bacterial players and their metabolic interactions.</title>
        <authorList>
            <person name="Braga L.P.P."/>
            <person name="Pereira R.V."/>
            <person name="Martins L.F."/>
            <person name="Moura L.M.S."/>
            <person name="Sanchez F.B."/>
            <person name="Patane J.S.L."/>
            <person name="da Silva A.M."/>
            <person name="Setubal J.C."/>
        </authorList>
    </citation>
    <scope>NUCLEOTIDE SEQUENCE [LARGE SCALE GENOMIC DNA]</scope>
    <source>
        <strain evidence="4">ZC4RG45</strain>
    </source>
</reference>
<dbReference type="Gene3D" id="3.90.180.10">
    <property type="entry name" value="Medium-chain alcohol dehydrogenases, catalytic domain"/>
    <property type="match status" value="1"/>
</dbReference>
<dbReference type="InterPro" id="IPR013149">
    <property type="entry name" value="ADH-like_C"/>
</dbReference>
<dbReference type="EMBL" id="QGUI02000144">
    <property type="protein sequence ID" value="MFO7192915.1"/>
    <property type="molecule type" value="Genomic_DNA"/>
</dbReference>
<dbReference type="PROSITE" id="PS01162">
    <property type="entry name" value="QOR_ZETA_CRYSTAL"/>
    <property type="match status" value="1"/>
</dbReference>
<dbReference type="SMART" id="SM00829">
    <property type="entry name" value="PKS_ER"/>
    <property type="match status" value="1"/>
</dbReference>
<protein>
    <submittedName>
        <fullName evidence="5">NADPH:quinone reductase</fullName>
    </submittedName>
    <submittedName>
        <fullName evidence="4">Quinone oxidoreductase</fullName>
    </submittedName>
</protein>
<dbReference type="GO" id="GO:0008270">
    <property type="term" value="F:zinc ion binding"/>
    <property type="evidence" value="ECO:0007669"/>
    <property type="project" value="InterPro"/>
</dbReference>
<feature type="domain" description="Enoyl reductase (ER)" evidence="3">
    <location>
        <begin position="11"/>
        <end position="318"/>
    </location>
</feature>
<dbReference type="SUPFAM" id="SSF50129">
    <property type="entry name" value="GroES-like"/>
    <property type="match status" value="1"/>
</dbReference>